<organism evidence="5 6">
    <name type="scientific">Trichococcus patagoniensis</name>
    <dbReference type="NCBI Taxonomy" id="382641"/>
    <lineage>
        <taxon>Bacteria</taxon>
        <taxon>Bacillati</taxon>
        <taxon>Bacillota</taxon>
        <taxon>Bacilli</taxon>
        <taxon>Lactobacillales</taxon>
        <taxon>Carnobacteriaceae</taxon>
        <taxon>Trichococcus</taxon>
    </lineage>
</organism>
<dbReference type="GO" id="GO:0005524">
    <property type="term" value="F:ATP binding"/>
    <property type="evidence" value="ECO:0007669"/>
    <property type="project" value="UniProtKB-KW"/>
</dbReference>
<protein>
    <submittedName>
        <fullName evidence="5">Fic family protein</fullName>
    </submittedName>
</protein>
<evidence type="ECO:0000256" key="2">
    <source>
        <dbReference type="PIRSR" id="PIRSR640198-1"/>
    </source>
</evidence>
<feature type="active site" evidence="2">
    <location>
        <position position="212"/>
    </location>
</feature>
<dbReference type="EMBL" id="QAOM01000014">
    <property type="protein sequence ID" value="PTQ83312.1"/>
    <property type="molecule type" value="Genomic_DNA"/>
</dbReference>
<accession>A0A2T5IHM4</accession>
<keyword evidence="1" id="KW-0547">Nucleotide-binding</keyword>
<dbReference type="InterPro" id="IPR003812">
    <property type="entry name" value="Fido"/>
</dbReference>
<proteinExistence type="predicted"/>
<sequence length="373" mass="42042">MGKKGLAKLPIVVPNDKALEIFRLLAEVNRTIGGMKSEFSHSIVKDAMVSMFSLNESVQSTRIEGTQVTFTDMVEERGSKNPSWENIEVLNYQEALKQGASSIKTGYPISTRLIKELHRTLMENARGSNASGGEFRKIQNFIGPSNRIEDAVYIPIAANEIDEYMENLDFYMNGVPHSSFRKFNKTDGFVFDEECDPIIKAAVMHAQFESIHPFLDGNGRLGRILIALIAIKEDLVDVPVFFVSEELEKERARYYAMLNGVRGDNPDWYSWIKFFITACGRMADSLLSKLKAAEDLGFKGLKLCTLESEKNIWLYTFSDPYTTAARVAENLSMSPATARKGLSALSDAGLLYADESTIRNRKYRNYDLMRILD</sequence>
<comment type="caution">
    <text evidence="5">The sequence shown here is derived from an EMBL/GenBank/DDBJ whole genome shotgun (WGS) entry which is preliminary data.</text>
</comment>
<dbReference type="PANTHER" id="PTHR13504">
    <property type="entry name" value="FIDO DOMAIN-CONTAINING PROTEIN DDB_G0283145"/>
    <property type="match status" value="1"/>
</dbReference>
<evidence type="ECO:0000256" key="3">
    <source>
        <dbReference type="PIRSR" id="PIRSR640198-2"/>
    </source>
</evidence>
<dbReference type="SUPFAM" id="SSF140931">
    <property type="entry name" value="Fic-like"/>
    <property type="match status" value="1"/>
</dbReference>
<reference evidence="5 6" key="1">
    <citation type="submission" date="2018-04" db="EMBL/GenBank/DDBJ databases">
        <title>Genomic Encyclopedia of Archaeal and Bacterial Type Strains, Phase II (KMG-II): from individual species to whole genera.</title>
        <authorList>
            <person name="Goeker M."/>
        </authorList>
    </citation>
    <scope>NUCLEOTIDE SEQUENCE [LARGE SCALE GENOMIC DNA]</scope>
    <source>
        <strain evidence="5 6">DSM 18806</strain>
    </source>
</reference>
<dbReference type="PANTHER" id="PTHR13504:SF38">
    <property type="entry name" value="FIDO DOMAIN-CONTAINING PROTEIN"/>
    <property type="match status" value="1"/>
</dbReference>
<dbReference type="InterPro" id="IPR026287">
    <property type="entry name" value="SoFic-like"/>
</dbReference>
<dbReference type="InterPro" id="IPR036597">
    <property type="entry name" value="Fido-like_dom_sf"/>
</dbReference>
<dbReference type="InterPro" id="IPR025758">
    <property type="entry name" value="Fic/DOC_N"/>
</dbReference>
<evidence type="ECO:0000259" key="4">
    <source>
        <dbReference type="PROSITE" id="PS51459"/>
    </source>
</evidence>
<evidence type="ECO:0000313" key="5">
    <source>
        <dbReference type="EMBL" id="PTQ83312.1"/>
    </source>
</evidence>
<evidence type="ECO:0000313" key="6">
    <source>
        <dbReference type="Proteomes" id="UP000244161"/>
    </source>
</evidence>
<keyword evidence="1" id="KW-0067">ATP-binding</keyword>
<keyword evidence="6" id="KW-1185">Reference proteome</keyword>
<dbReference type="OrthoDB" id="9813719at2"/>
<feature type="binding site" evidence="1">
    <location>
        <position position="254"/>
    </location>
    <ligand>
        <name>ATP</name>
        <dbReference type="ChEBI" id="CHEBI:30616"/>
    </ligand>
</feature>
<dbReference type="Proteomes" id="UP000244161">
    <property type="component" value="Unassembled WGS sequence"/>
</dbReference>
<gene>
    <name evidence="5" type="ORF">C8U37_11468</name>
</gene>
<dbReference type="Pfam" id="PF13784">
    <property type="entry name" value="Fic_N"/>
    <property type="match status" value="1"/>
</dbReference>
<dbReference type="AlphaFoldDB" id="A0A2T5IHM4"/>
<dbReference type="Gene3D" id="1.10.3290.10">
    <property type="entry name" value="Fido-like domain"/>
    <property type="match status" value="1"/>
</dbReference>
<dbReference type="PROSITE" id="PS51459">
    <property type="entry name" value="FIDO"/>
    <property type="match status" value="1"/>
</dbReference>
<feature type="binding site" evidence="1">
    <location>
        <position position="212"/>
    </location>
    <ligand>
        <name>ATP</name>
        <dbReference type="ChEBI" id="CHEBI:30616"/>
    </ligand>
</feature>
<feature type="binding site" evidence="1">
    <location>
        <position position="64"/>
    </location>
    <ligand>
        <name>ATP</name>
        <dbReference type="ChEBI" id="CHEBI:30616"/>
    </ligand>
</feature>
<feature type="domain" description="Fido" evidence="4">
    <location>
        <begin position="109"/>
        <end position="277"/>
    </location>
</feature>
<dbReference type="RefSeq" id="WP_108033174.1">
    <property type="nucleotide sequence ID" value="NZ_QAOM01000014.1"/>
</dbReference>
<dbReference type="PIRSF" id="PIRSF038925">
    <property type="entry name" value="AMP-prot_trans"/>
    <property type="match status" value="1"/>
</dbReference>
<feature type="binding site" evidence="3">
    <location>
        <begin position="216"/>
        <end position="223"/>
    </location>
    <ligand>
        <name>ATP</name>
        <dbReference type="ChEBI" id="CHEBI:30616"/>
    </ligand>
</feature>
<dbReference type="Pfam" id="PF02661">
    <property type="entry name" value="Fic"/>
    <property type="match status" value="1"/>
</dbReference>
<dbReference type="InterPro" id="IPR040198">
    <property type="entry name" value="Fido_containing"/>
</dbReference>
<name>A0A2T5IHM4_9LACT</name>
<feature type="binding site" evidence="1">
    <location>
        <begin position="217"/>
        <end position="223"/>
    </location>
    <ligand>
        <name>ATP</name>
        <dbReference type="ChEBI" id="CHEBI:30616"/>
    </ligand>
</feature>
<feature type="binding site" evidence="3">
    <location>
        <begin position="254"/>
        <end position="255"/>
    </location>
    <ligand>
        <name>ATP</name>
        <dbReference type="ChEBI" id="CHEBI:30616"/>
    </ligand>
</feature>
<evidence type="ECO:0000256" key="1">
    <source>
        <dbReference type="PIRSR" id="PIRSR038925-1"/>
    </source>
</evidence>